<feature type="transmembrane region" description="Helical" evidence="6">
    <location>
        <begin position="192"/>
        <end position="210"/>
    </location>
</feature>
<name>A0ABM6WAN6_9BACT</name>
<dbReference type="SUPFAM" id="SSF103481">
    <property type="entry name" value="Multidrug resistance efflux transporter EmrE"/>
    <property type="match status" value="2"/>
</dbReference>
<dbReference type="RefSeq" id="WP_119077167.1">
    <property type="nucleotide sequence ID" value="NZ_CP029600.1"/>
</dbReference>
<organism evidence="8 9">
    <name type="scientific">Chitinophaga alhagiae</name>
    <dbReference type="NCBI Taxonomy" id="2203219"/>
    <lineage>
        <taxon>Bacteria</taxon>
        <taxon>Pseudomonadati</taxon>
        <taxon>Bacteroidota</taxon>
        <taxon>Chitinophagia</taxon>
        <taxon>Chitinophagales</taxon>
        <taxon>Chitinophagaceae</taxon>
        <taxon>Chitinophaga</taxon>
    </lineage>
</organism>
<keyword evidence="4 6" id="KW-1133">Transmembrane helix</keyword>
<evidence type="ECO:0000256" key="6">
    <source>
        <dbReference type="SAM" id="Phobius"/>
    </source>
</evidence>
<comment type="subcellular location">
    <subcellularLocation>
        <location evidence="1">Cell membrane</location>
        <topology evidence="1">Multi-pass membrane protein</topology>
    </subcellularLocation>
</comment>
<feature type="transmembrane region" description="Helical" evidence="6">
    <location>
        <begin position="157"/>
        <end position="180"/>
    </location>
</feature>
<evidence type="ECO:0000256" key="5">
    <source>
        <dbReference type="ARBA" id="ARBA00023136"/>
    </source>
</evidence>
<dbReference type="EMBL" id="CP029600">
    <property type="protein sequence ID" value="AWO01040.1"/>
    <property type="molecule type" value="Genomic_DNA"/>
</dbReference>
<feature type="transmembrane region" description="Helical" evidence="6">
    <location>
        <begin position="74"/>
        <end position="100"/>
    </location>
</feature>
<proteinExistence type="predicted"/>
<evidence type="ECO:0000256" key="1">
    <source>
        <dbReference type="ARBA" id="ARBA00004651"/>
    </source>
</evidence>
<feature type="transmembrane region" description="Helical" evidence="6">
    <location>
        <begin position="106"/>
        <end position="124"/>
    </location>
</feature>
<evidence type="ECO:0000313" key="9">
    <source>
        <dbReference type="Proteomes" id="UP000246099"/>
    </source>
</evidence>
<feature type="transmembrane region" description="Helical" evidence="6">
    <location>
        <begin position="222"/>
        <end position="241"/>
    </location>
</feature>
<feature type="transmembrane region" description="Helical" evidence="6">
    <location>
        <begin position="40"/>
        <end position="62"/>
    </location>
</feature>
<accession>A0ABM6WAN6</accession>
<feature type="domain" description="EamA" evidence="7">
    <location>
        <begin position="8"/>
        <end position="147"/>
    </location>
</feature>
<keyword evidence="5 6" id="KW-0472">Membrane</keyword>
<evidence type="ECO:0000256" key="3">
    <source>
        <dbReference type="ARBA" id="ARBA00022692"/>
    </source>
</evidence>
<evidence type="ECO:0000256" key="4">
    <source>
        <dbReference type="ARBA" id="ARBA00022989"/>
    </source>
</evidence>
<reference evidence="8 9" key="1">
    <citation type="submission" date="2018-05" db="EMBL/GenBank/DDBJ databases">
        <title>Chitinophaga sp. nov., isolated from rhizosphere soil of Alhagi.</title>
        <authorList>
            <person name="Liu Y."/>
        </authorList>
    </citation>
    <scope>NUCLEOTIDE SEQUENCE [LARGE SCALE GENOMIC DNA]</scope>
    <source>
        <strain evidence="8 9">T22</strain>
    </source>
</reference>
<dbReference type="InterPro" id="IPR000620">
    <property type="entry name" value="EamA_dom"/>
</dbReference>
<dbReference type="Pfam" id="PF00892">
    <property type="entry name" value="EamA"/>
    <property type="match status" value="2"/>
</dbReference>
<feature type="transmembrane region" description="Helical" evidence="6">
    <location>
        <begin position="279"/>
        <end position="296"/>
    </location>
</feature>
<dbReference type="InterPro" id="IPR037185">
    <property type="entry name" value="EmrE-like"/>
</dbReference>
<evidence type="ECO:0000313" key="8">
    <source>
        <dbReference type="EMBL" id="AWO01040.1"/>
    </source>
</evidence>
<dbReference type="PANTHER" id="PTHR42920">
    <property type="entry name" value="OS03G0707200 PROTEIN-RELATED"/>
    <property type="match status" value="1"/>
</dbReference>
<feature type="transmembrane region" description="Helical" evidence="6">
    <location>
        <begin position="253"/>
        <end position="273"/>
    </location>
</feature>
<keyword evidence="3 6" id="KW-0812">Transmembrane</keyword>
<feature type="transmembrane region" description="Helical" evidence="6">
    <location>
        <begin position="133"/>
        <end position="151"/>
    </location>
</feature>
<dbReference type="InterPro" id="IPR051258">
    <property type="entry name" value="Diverse_Substrate_Transporter"/>
</dbReference>
<gene>
    <name evidence="8" type="ORF">DLD77_04670</name>
</gene>
<evidence type="ECO:0000259" key="7">
    <source>
        <dbReference type="Pfam" id="PF00892"/>
    </source>
</evidence>
<sequence length="310" mass="33884">MKRSSFALGFTMALVGAMMFSAKAIYVKLVYRSEPAIDAISMLALRMLFSLPFYLVTAWLLARRSDNVKLTPRQWGAIAILGLLGYYMSSLLDFMGLAYISAGLERLILFLYPTFALLIGALAFKKKITRTQWLALLIAYVGMVIAFLGDVQERWDATVLTGSLLVLGCAVTYAFYIVGGGEVIPKVGSMKFTAYALGFSSLGVFTQYLVKHGVQPQQFSGHTYWLCFQMAIISTVVPTFLTSEGIRKIGSGNTAIITSVGPVATIVQAYIFLGEPITWPQLLGTALVLAGILMIGKKGKQQAPKPLQER</sequence>
<keyword evidence="2" id="KW-1003">Cell membrane</keyword>
<dbReference type="PANTHER" id="PTHR42920:SF5">
    <property type="entry name" value="EAMA DOMAIN-CONTAINING PROTEIN"/>
    <property type="match status" value="1"/>
</dbReference>
<feature type="domain" description="EamA" evidence="7">
    <location>
        <begin position="161"/>
        <end position="295"/>
    </location>
</feature>
<dbReference type="Gene3D" id="1.10.3730.20">
    <property type="match status" value="1"/>
</dbReference>
<protein>
    <recommendedName>
        <fullName evidence="7">EamA domain-containing protein</fullName>
    </recommendedName>
</protein>
<keyword evidence="9" id="KW-1185">Reference proteome</keyword>
<evidence type="ECO:0000256" key="2">
    <source>
        <dbReference type="ARBA" id="ARBA00022475"/>
    </source>
</evidence>
<dbReference type="Proteomes" id="UP000246099">
    <property type="component" value="Chromosome"/>
</dbReference>